<dbReference type="GO" id="GO:0000271">
    <property type="term" value="P:polysaccharide biosynthetic process"/>
    <property type="evidence" value="ECO:0007669"/>
    <property type="project" value="TreeGrafter"/>
</dbReference>
<dbReference type="InterPro" id="IPR000653">
    <property type="entry name" value="DegT/StrS_aminotransferase"/>
</dbReference>
<accession>A0A327JUK9</accession>
<comment type="caution">
    <text evidence="3">The sequence shown here is derived from an EMBL/GenBank/DDBJ whole genome shotgun (WGS) entry which is preliminary data.</text>
</comment>
<dbReference type="Proteomes" id="UP000249299">
    <property type="component" value="Unassembled WGS sequence"/>
</dbReference>
<evidence type="ECO:0000313" key="4">
    <source>
        <dbReference type="Proteomes" id="UP000249299"/>
    </source>
</evidence>
<proteinExistence type="inferred from homology"/>
<dbReference type="AlphaFoldDB" id="A0A327JUK9"/>
<dbReference type="OrthoDB" id="9768668at2"/>
<evidence type="ECO:0000313" key="3">
    <source>
        <dbReference type="EMBL" id="RAI30179.1"/>
    </source>
</evidence>
<dbReference type="InterPro" id="IPR015421">
    <property type="entry name" value="PyrdxlP-dep_Trfase_major"/>
</dbReference>
<keyword evidence="2" id="KW-0663">Pyridoxal phosphate</keyword>
<comment type="similarity">
    <text evidence="1 2">Belongs to the DegT/DnrJ/EryC1 family.</text>
</comment>
<dbReference type="GO" id="GO:0030170">
    <property type="term" value="F:pyridoxal phosphate binding"/>
    <property type="evidence" value="ECO:0007669"/>
    <property type="project" value="TreeGrafter"/>
</dbReference>
<dbReference type="EMBL" id="NPEV01000001">
    <property type="protein sequence ID" value="RAI30179.1"/>
    <property type="molecule type" value="Genomic_DNA"/>
</dbReference>
<dbReference type="RefSeq" id="WP_111432434.1">
    <property type="nucleotide sequence ID" value="NZ_JACIGG010000001.1"/>
</dbReference>
<organism evidence="3 4">
    <name type="scientific">Rhodobium orientis</name>
    <dbReference type="NCBI Taxonomy" id="34017"/>
    <lineage>
        <taxon>Bacteria</taxon>
        <taxon>Pseudomonadati</taxon>
        <taxon>Pseudomonadota</taxon>
        <taxon>Alphaproteobacteria</taxon>
        <taxon>Hyphomicrobiales</taxon>
        <taxon>Rhodobiaceae</taxon>
        <taxon>Rhodobium</taxon>
    </lineage>
</organism>
<dbReference type="SUPFAM" id="SSF53383">
    <property type="entry name" value="PLP-dependent transferases"/>
    <property type="match status" value="1"/>
</dbReference>
<name>A0A327JUK9_9HYPH</name>
<dbReference type="GO" id="GO:0008483">
    <property type="term" value="F:transaminase activity"/>
    <property type="evidence" value="ECO:0007669"/>
    <property type="project" value="UniProtKB-KW"/>
</dbReference>
<dbReference type="Pfam" id="PF01041">
    <property type="entry name" value="DegT_DnrJ_EryC1"/>
    <property type="match status" value="1"/>
</dbReference>
<protein>
    <submittedName>
        <fullName evidence="3">Aminotransferase</fullName>
    </submittedName>
</protein>
<dbReference type="PANTHER" id="PTHR30244:SF34">
    <property type="entry name" value="DTDP-4-AMINO-4,6-DIDEOXYGALACTOSE TRANSAMINASE"/>
    <property type="match status" value="1"/>
</dbReference>
<sequence>MSNTGTPERFEKSFTQQEPIPEAAIARAVEILRSGRLHRYNTAPGEESEAALLERDYAAFQGSDYCLACSSGGQALQIGLRAIGLKPGDKVLANAWTLAPVPGAIHAAGGVPVFVEIDDDWHIDIADLRAKAEASGARVLMLSHMRGHIADMEAVCGTCEEFGITLVEDCAHTMGARWNGTLSGNFGRVAGLSAQTYKHINSGEGGLLTTSDPDVAARAVVLSGSYMLYERHGAIPGKDAFDRVRLETPNLSARMDNLRAALLREQLAGLNDSIARWNARYRVLEDGLRSAPGLRIVERLQHEAFVGSSIQFHASGIGAERIPDFIGKCAARGVDLKWFGAAEPVAFTSRYDSWKYLSDLPDLPNTKRVLSTTCDMRVPLTFSEDDCRHIARIIADVAGEFCG</sequence>
<gene>
    <name evidence="3" type="ORF">CH339_01240</name>
</gene>
<dbReference type="InterPro" id="IPR015424">
    <property type="entry name" value="PyrdxlP-dep_Trfase"/>
</dbReference>
<keyword evidence="3" id="KW-0032">Aminotransferase</keyword>
<keyword evidence="3" id="KW-0808">Transferase</keyword>
<evidence type="ECO:0000256" key="2">
    <source>
        <dbReference type="RuleBase" id="RU004508"/>
    </source>
</evidence>
<dbReference type="Gene3D" id="3.40.640.10">
    <property type="entry name" value="Type I PLP-dependent aspartate aminotransferase-like (Major domain)"/>
    <property type="match status" value="1"/>
</dbReference>
<reference evidence="3 4" key="1">
    <citation type="submission" date="2017-07" db="EMBL/GenBank/DDBJ databases">
        <title>Draft Genome Sequences of Select Purple Nonsulfur Bacteria.</title>
        <authorList>
            <person name="Lasarre B."/>
            <person name="Mckinlay J.B."/>
        </authorList>
    </citation>
    <scope>NUCLEOTIDE SEQUENCE [LARGE SCALE GENOMIC DNA]</scope>
    <source>
        <strain evidence="3 4">DSM 11290</strain>
    </source>
</reference>
<keyword evidence="4" id="KW-1185">Reference proteome</keyword>
<evidence type="ECO:0000256" key="1">
    <source>
        <dbReference type="ARBA" id="ARBA00037999"/>
    </source>
</evidence>
<dbReference type="PANTHER" id="PTHR30244">
    <property type="entry name" value="TRANSAMINASE"/>
    <property type="match status" value="1"/>
</dbReference>